<gene>
    <name evidence="2" type="ORF">OJ996_24230</name>
</gene>
<dbReference type="RefSeq" id="WP_264516304.1">
    <property type="nucleotide sequence ID" value="NZ_JAPDDR010000018.1"/>
</dbReference>
<dbReference type="SUPFAM" id="SSF55729">
    <property type="entry name" value="Acyl-CoA N-acyltransferases (Nat)"/>
    <property type="match status" value="1"/>
</dbReference>
<comment type="caution">
    <text evidence="2">The sequence shown here is derived from an EMBL/GenBank/DDBJ whole genome shotgun (WGS) entry which is preliminary data.</text>
</comment>
<dbReference type="PANTHER" id="PTHR43792">
    <property type="entry name" value="GNAT FAMILY, PUTATIVE (AFU_ORTHOLOGUE AFUA_3G00765)-RELATED-RELATED"/>
    <property type="match status" value="1"/>
</dbReference>
<dbReference type="Gene3D" id="3.40.630.30">
    <property type="match status" value="1"/>
</dbReference>
<evidence type="ECO:0000313" key="3">
    <source>
        <dbReference type="Proteomes" id="UP001165653"/>
    </source>
</evidence>
<sequence length="181" mass="20239">MKPPENFHLPRLRLRRPLVSDVDAMFEYGSDPEVARYADWPVRTSKDGMEEGILRRAQQWEAGTDYYWVITLPEEDRAIGGISCSLESDAAEIGFLLHRRHWGKGFATEAARAVLTTALSLSRVNKVWATCDTGNTASIRVLEKIGMKRDGILHASTIRPNLAPGIPRDAFSYVLGRGDLI</sequence>
<name>A0ABT3GA57_9BACT</name>
<dbReference type="PANTHER" id="PTHR43792:SF1">
    <property type="entry name" value="N-ACETYLTRANSFERASE DOMAIN-CONTAINING PROTEIN"/>
    <property type="match status" value="1"/>
</dbReference>
<dbReference type="InterPro" id="IPR051531">
    <property type="entry name" value="N-acetyltransferase"/>
</dbReference>
<evidence type="ECO:0000259" key="1">
    <source>
        <dbReference type="PROSITE" id="PS51186"/>
    </source>
</evidence>
<proteinExistence type="predicted"/>
<dbReference type="Pfam" id="PF13302">
    <property type="entry name" value="Acetyltransf_3"/>
    <property type="match status" value="1"/>
</dbReference>
<dbReference type="Proteomes" id="UP001165653">
    <property type="component" value="Unassembled WGS sequence"/>
</dbReference>
<dbReference type="PROSITE" id="PS51186">
    <property type="entry name" value="GNAT"/>
    <property type="match status" value="1"/>
</dbReference>
<evidence type="ECO:0000313" key="2">
    <source>
        <dbReference type="EMBL" id="MCW1916717.1"/>
    </source>
</evidence>
<dbReference type="EMBL" id="JAPDDR010000018">
    <property type="protein sequence ID" value="MCW1916717.1"/>
    <property type="molecule type" value="Genomic_DNA"/>
</dbReference>
<reference evidence="2" key="1">
    <citation type="submission" date="2022-10" db="EMBL/GenBank/DDBJ databases">
        <title>Luteolibacter sp. GHJ8, whole genome shotgun sequencing project.</title>
        <authorList>
            <person name="Zhao G."/>
            <person name="Shen L."/>
        </authorList>
    </citation>
    <scope>NUCLEOTIDE SEQUENCE</scope>
    <source>
        <strain evidence="2">GHJ8</strain>
    </source>
</reference>
<protein>
    <submittedName>
        <fullName evidence="2">GNAT family N-acetyltransferase</fullName>
    </submittedName>
</protein>
<dbReference type="InterPro" id="IPR000182">
    <property type="entry name" value="GNAT_dom"/>
</dbReference>
<feature type="domain" description="N-acetyltransferase" evidence="1">
    <location>
        <begin position="12"/>
        <end position="169"/>
    </location>
</feature>
<dbReference type="InterPro" id="IPR016181">
    <property type="entry name" value="Acyl_CoA_acyltransferase"/>
</dbReference>
<accession>A0ABT3GA57</accession>
<keyword evidence="3" id="KW-1185">Reference proteome</keyword>
<organism evidence="2 3">
    <name type="scientific">Luteolibacter rhizosphaerae</name>
    <dbReference type="NCBI Taxonomy" id="2989719"/>
    <lineage>
        <taxon>Bacteria</taxon>
        <taxon>Pseudomonadati</taxon>
        <taxon>Verrucomicrobiota</taxon>
        <taxon>Verrucomicrobiia</taxon>
        <taxon>Verrucomicrobiales</taxon>
        <taxon>Verrucomicrobiaceae</taxon>
        <taxon>Luteolibacter</taxon>
    </lineage>
</organism>